<dbReference type="InterPro" id="IPR013320">
    <property type="entry name" value="ConA-like_dom_sf"/>
</dbReference>
<proteinExistence type="predicted"/>
<gene>
    <name evidence="1" type="ORF">UFOPK1807_00628</name>
</gene>
<protein>
    <submittedName>
        <fullName evidence="1">Unannotated protein</fullName>
    </submittedName>
</protein>
<dbReference type="EMBL" id="CAEZUI010000067">
    <property type="protein sequence ID" value="CAB4597412.1"/>
    <property type="molecule type" value="Genomic_DNA"/>
</dbReference>
<organism evidence="1">
    <name type="scientific">freshwater metagenome</name>
    <dbReference type="NCBI Taxonomy" id="449393"/>
    <lineage>
        <taxon>unclassified sequences</taxon>
        <taxon>metagenomes</taxon>
        <taxon>ecological metagenomes</taxon>
    </lineage>
</organism>
<dbReference type="Pfam" id="PF13385">
    <property type="entry name" value="Laminin_G_3"/>
    <property type="match status" value="1"/>
</dbReference>
<dbReference type="Gene3D" id="2.60.120.200">
    <property type="match status" value="1"/>
</dbReference>
<dbReference type="AlphaFoldDB" id="A0A6J6G7N5"/>
<reference evidence="1" key="1">
    <citation type="submission" date="2020-05" db="EMBL/GenBank/DDBJ databases">
        <authorList>
            <person name="Chiriac C."/>
            <person name="Salcher M."/>
            <person name="Ghai R."/>
            <person name="Kavagutti S V."/>
        </authorList>
    </citation>
    <scope>NUCLEOTIDE SEQUENCE</scope>
</reference>
<name>A0A6J6G7N5_9ZZZZ</name>
<evidence type="ECO:0000313" key="1">
    <source>
        <dbReference type="EMBL" id="CAB4597412.1"/>
    </source>
</evidence>
<sequence length="349" mass="36092">MTPYSSFVNSSGAGSYYFGSVTVSNIPTSCFNTKLQINAYTSSGTSPLALYNTSTTDVVVGNNAGTFEAMGTTTGLSVVTNSNSSFSITFASPVALASNVSRVTIQSASASFSGYAPTRGIQFPTMSGLSLSSGINVNNSFTIEGWVRSSDWSQMPALMPYVGNACSGMWLSNLNATTWKAGVTCNNMGVEFAMPGSVPMTNDQWLYMVLVKDSNGVAMFINGAKLTPTPINNGGSLVLPISGVNDSGAIGEWYAYNTSYWSSKNGVIGEIRLSSTARVASTASSFAPSYAPSGRPAAQLAVDGNTTMLLRPPASGNTFVDSSGNQTLTVVTTISGGGTPGTPQVVNFG</sequence>
<dbReference type="SUPFAM" id="SSF49899">
    <property type="entry name" value="Concanavalin A-like lectins/glucanases"/>
    <property type="match status" value="1"/>
</dbReference>
<accession>A0A6J6G7N5</accession>